<dbReference type="InterPro" id="IPR010982">
    <property type="entry name" value="Lambda_DNA-bd_dom_sf"/>
</dbReference>
<dbReference type="InterPro" id="IPR039418">
    <property type="entry name" value="LexA-like"/>
</dbReference>
<dbReference type="InterPro" id="IPR036286">
    <property type="entry name" value="LexA/Signal_pep-like_sf"/>
</dbReference>
<dbReference type="Gene3D" id="2.10.109.10">
    <property type="entry name" value="Umud Fragment, subunit A"/>
    <property type="match status" value="1"/>
</dbReference>
<dbReference type="PANTHER" id="PTHR40661">
    <property type="match status" value="1"/>
</dbReference>
<gene>
    <name evidence="5" type="ORF">CHUV0807_1611</name>
</gene>
<evidence type="ECO:0000256" key="2">
    <source>
        <dbReference type="ARBA" id="ARBA00023125"/>
    </source>
</evidence>
<dbReference type="PANTHER" id="PTHR40661:SF3">
    <property type="entry name" value="FELS-1 PROPHAGE TRANSCRIPTIONAL REGULATOR"/>
    <property type="match status" value="1"/>
</dbReference>
<feature type="domain" description="HTH cro/C1-type" evidence="4">
    <location>
        <begin position="7"/>
        <end position="61"/>
    </location>
</feature>
<protein>
    <submittedName>
        <fullName evidence="5">Phage repressor</fullName>
    </submittedName>
</protein>
<sequence>MSIGKRLLEQRKLAGYSSQEQLGDALGVSFTTIARWEKDQSPIPSDKLVGMNALGLDAVYILTGKTGDVAGFQKLRSRKNNEIAESQNTKPATSPVLGDEIVADQMADGTWRVRSSSGEILRGTTDEVIRHLRERAAPYEAGRDHTPDVNDYAWIPLYDVEVSAGGGRFFAGENVLTYLAFTKYSLRKQGLQPDMLACVRVSGDSMEPTIQSNDAVMIDMRQTTADSGIFVFRVGEVLYLKRLVREGAGVRVISDNDIYPSWLIQPGEDFQIVGKRVWHARWGE</sequence>
<dbReference type="Gene3D" id="1.10.260.40">
    <property type="entry name" value="lambda repressor-like DNA-binding domains"/>
    <property type="match status" value="1"/>
</dbReference>
<dbReference type="Pfam" id="PF00717">
    <property type="entry name" value="Peptidase_S24"/>
    <property type="match status" value="1"/>
</dbReference>
<evidence type="ECO:0000256" key="1">
    <source>
        <dbReference type="ARBA" id="ARBA00023015"/>
    </source>
</evidence>
<dbReference type="CDD" id="cd00093">
    <property type="entry name" value="HTH_XRE"/>
    <property type="match status" value="1"/>
</dbReference>
<dbReference type="Pfam" id="PF01381">
    <property type="entry name" value="HTH_3"/>
    <property type="match status" value="1"/>
</dbReference>
<dbReference type="SUPFAM" id="SSF51306">
    <property type="entry name" value="LexA/Signal peptidase"/>
    <property type="match status" value="1"/>
</dbReference>
<dbReference type="SMART" id="SM00530">
    <property type="entry name" value="HTH_XRE"/>
    <property type="match status" value="1"/>
</dbReference>
<dbReference type="Proteomes" id="UP000190837">
    <property type="component" value="Unassembled WGS sequence"/>
</dbReference>
<keyword evidence="3" id="KW-0804">Transcription</keyword>
<dbReference type="SUPFAM" id="SSF47413">
    <property type="entry name" value="lambda repressor-like DNA-binding domains"/>
    <property type="match status" value="1"/>
</dbReference>
<evidence type="ECO:0000256" key="3">
    <source>
        <dbReference type="ARBA" id="ARBA00023163"/>
    </source>
</evidence>
<reference evidence="6" key="1">
    <citation type="submission" date="2016-04" db="EMBL/GenBank/DDBJ databases">
        <authorList>
            <person name="Tagini F."/>
        </authorList>
    </citation>
    <scope>NUCLEOTIDE SEQUENCE [LARGE SCALE GENOMIC DNA]</scope>
    <source>
        <strain evidence="6">CHUV0807</strain>
    </source>
</reference>
<dbReference type="GO" id="GO:0003677">
    <property type="term" value="F:DNA binding"/>
    <property type="evidence" value="ECO:0007669"/>
    <property type="project" value="UniProtKB-KW"/>
</dbReference>
<dbReference type="EMBL" id="FKLO01000054">
    <property type="protein sequence ID" value="SAM66366.1"/>
    <property type="molecule type" value="Genomic_DNA"/>
</dbReference>
<dbReference type="CDD" id="cd06529">
    <property type="entry name" value="S24_LexA-like"/>
    <property type="match status" value="1"/>
</dbReference>
<dbReference type="InterPro" id="IPR001387">
    <property type="entry name" value="Cro/C1-type_HTH"/>
</dbReference>
<keyword evidence="2" id="KW-0238">DNA-binding</keyword>
<proteinExistence type="predicted"/>
<organism evidence="5 6">
    <name type="scientific">Cardiobacterium hominis</name>
    <dbReference type="NCBI Taxonomy" id="2718"/>
    <lineage>
        <taxon>Bacteria</taxon>
        <taxon>Pseudomonadati</taxon>
        <taxon>Pseudomonadota</taxon>
        <taxon>Gammaproteobacteria</taxon>
        <taxon>Cardiobacteriales</taxon>
        <taxon>Cardiobacteriaceae</taxon>
        <taxon>Cardiobacterium</taxon>
    </lineage>
</organism>
<keyword evidence="1" id="KW-0805">Transcription regulation</keyword>
<accession>A0A1C3H508</accession>
<dbReference type="RefSeq" id="WP_079541054.1">
    <property type="nucleotide sequence ID" value="NZ_FKLO01000054.1"/>
</dbReference>
<name>A0A1C3H508_9GAMM</name>
<dbReference type="PROSITE" id="PS50943">
    <property type="entry name" value="HTH_CROC1"/>
    <property type="match status" value="1"/>
</dbReference>
<dbReference type="AlphaFoldDB" id="A0A1C3H508"/>
<dbReference type="InterPro" id="IPR015927">
    <property type="entry name" value="Peptidase_S24_S26A/B/C"/>
</dbReference>
<evidence type="ECO:0000313" key="6">
    <source>
        <dbReference type="Proteomes" id="UP000190837"/>
    </source>
</evidence>
<evidence type="ECO:0000259" key="4">
    <source>
        <dbReference type="PROSITE" id="PS50943"/>
    </source>
</evidence>
<evidence type="ECO:0000313" key="5">
    <source>
        <dbReference type="EMBL" id="SAM66366.1"/>
    </source>
</evidence>